<protein>
    <recommendedName>
        <fullName evidence="6">SWIM-type domain-containing protein</fullName>
    </recommendedName>
</protein>
<dbReference type="Proteomes" id="UP001172457">
    <property type="component" value="Chromosome 7"/>
</dbReference>
<keyword evidence="3" id="KW-0862">Zinc</keyword>
<name>A0AA38SFG1_9ASTR</name>
<gene>
    <name evidence="7" type="ORF">OSB04_027884</name>
</gene>
<evidence type="ECO:0000259" key="6">
    <source>
        <dbReference type="PROSITE" id="PS50966"/>
    </source>
</evidence>
<comment type="caution">
    <text evidence="7">The sequence shown here is derived from an EMBL/GenBank/DDBJ whole genome shotgun (WGS) entry which is preliminary data.</text>
</comment>
<dbReference type="GO" id="GO:0008270">
    <property type="term" value="F:zinc ion binding"/>
    <property type="evidence" value="ECO:0007669"/>
    <property type="project" value="UniProtKB-KW"/>
</dbReference>
<evidence type="ECO:0000256" key="2">
    <source>
        <dbReference type="ARBA" id="ARBA00022771"/>
    </source>
</evidence>
<feature type="domain" description="SWIM-type" evidence="6">
    <location>
        <begin position="750"/>
        <end position="792"/>
    </location>
</feature>
<dbReference type="PANTHER" id="PTHR31973:SF190">
    <property type="entry name" value="MULE TRANSPOSASE DOMAIN-CONTAINING PROTEIN"/>
    <property type="match status" value="1"/>
</dbReference>
<evidence type="ECO:0000313" key="8">
    <source>
        <dbReference type="Proteomes" id="UP001172457"/>
    </source>
</evidence>
<dbReference type="EMBL" id="JARYMX010000007">
    <property type="protein sequence ID" value="KAJ9541378.1"/>
    <property type="molecule type" value="Genomic_DNA"/>
</dbReference>
<feature type="compositionally biased region" description="Acidic residues" evidence="5">
    <location>
        <begin position="203"/>
        <end position="218"/>
    </location>
</feature>
<dbReference type="AlphaFoldDB" id="A0AA38SFG1"/>
<feature type="region of interest" description="Disordered" evidence="5">
    <location>
        <begin position="190"/>
        <end position="218"/>
    </location>
</feature>
<keyword evidence="2 4" id="KW-0863">Zinc-finger</keyword>
<evidence type="ECO:0000256" key="5">
    <source>
        <dbReference type="SAM" id="MobiDB-lite"/>
    </source>
</evidence>
<dbReference type="Pfam" id="PF10551">
    <property type="entry name" value="MULE"/>
    <property type="match status" value="1"/>
</dbReference>
<evidence type="ECO:0000256" key="4">
    <source>
        <dbReference type="PROSITE-ProRule" id="PRU00325"/>
    </source>
</evidence>
<evidence type="ECO:0000256" key="3">
    <source>
        <dbReference type="ARBA" id="ARBA00022833"/>
    </source>
</evidence>
<proteinExistence type="predicted"/>
<evidence type="ECO:0000313" key="7">
    <source>
        <dbReference type="EMBL" id="KAJ9541378.1"/>
    </source>
</evidence>
<evidence type="ECO:0000256" key="1">
    <source>
        <dbReference type="ARBA" id="ARBA00022723"/>
    </source>
</evidence>
<sequence length="899" mass="102453">MMWQIRQQYEVVHPDEAYGNHPTFFTMKINHGGFFSKFPGRRYLNGKVSHVDLIDADELSMHENRWNDATTWCKEIDFYSEHGTSNLNTYLMSPHASKVRIEQLPDDFLIEPTNVHSSKGKKQLLIQWAGKGLDHASNLGQGSGLDNEVNDLDDASGLEHGTILGQGSCLNDASGFGAITEDQCDEFDPFWGDEAFPNVAGDQDADEDHYSVEEDDTADSDYFMDEDDCIVEDVVVEMRNMDVDMNMDVDEAALDLSDEDSCSDDGDPDFKMRKRLRNVRLENSKQQQSKVHFYVGQAFGSRDEVKKMIKLHAIETRRDLAIVKNDLKRVRAVCRGKIPTFYSDVGCSSGGKQEKKTSCPWVVHISTSEKDESWVVKTFVDTHKCIQPRKIKLCTVSFLAQELVETIKPNPSIPVKAVQDHFQKRYQQTFSTMKCFRAKQMAELEVRGDYEQQYGRLRDYVMELQKTNEGTTVKLDVVSDPNHASPTRKFKRIYICLGALKKGFKAGLRDILGLDGTFMKGPFPGQLLTAVGVDANNGTYPLAYAVVEAETRNSWEWFLEYLGDDLDLGRRSNFTFISDRQKGIIPAIEKLYPNAEHRFCVRHIQENMKQKWKGKAFEDHVWKCAKATTIPLFDKFMEEFKAFNDKAHGWLKQIPPQHWSRAHFSGRSHCDVLLNNMCEVFNRRLIDARDQPIITALEYIREYLMKRITNVGKMIAKSEGPLTPKATDLFKDIQTEAAQQIVLWNGDHEYQVSGSLREQHVVNAQNKSCTCRKWELTGIPCKHAVAAIWFMAENGGNVGSPEMWVHPCYWLDTWKAVYSFTINPITGMDMWPKSSCPTTLTPPLHHKQIGRPKKKRKKSVDELSQPVVKGGKLSRVGKTVTCLKCKKKGHNSRTCKGQV</sequence>
<keyword evidence="8" id="KW-1185">Reference proteome</keyword>
<feature type="compositionally biased region" description="Basic residues" evidence="5">
    <location>
        <begin position="844"/>
        <end position="858"/>
    </location>
</feature>
<keyword evidence="1" id="KW-0479">Metal-binding</keyword>
<organism evidence="7 8">
    <name type="scientific">Centaurea solstitialis</name>
    <name type="common">yellow star-thistle</name>
    <dbReference type="NCBI Taxonomy" id="347529"/>
    <lineage>
        <taxon>Eukaryota</taxon>
        <taxon>Viridiplantae</taxon>
        <taxon>Streptophyta</taxon>
        <taxon>Embryophyta</taxon>
        <taxon>Tracheophyta</taxon>
        <taxon>Spermatophyta</taxon>
        <taxon>Magnoliopsida</taxon>
        <taxon>eudicotyledons</taxon>
        <taxon>Gunneridae</taxon>
        <taxon>Pentapetalae</taxon>
        <taxon>asterids</taxon>
        <taxon>campanulids</taxon>
        <taxon>Asterales</taxon>
        <taxon>Asteraceae</taxon>
        <taxon>Carduoideae</taxon>
        <taxon>Cardueae</taxon>
        <taxon>Centaureinae</taxon>
        <taxon>Centaurea</taxon>
    </lineage>
</organism>
<dbReference type="PANTHER" id="PTHR31973">
    <property type="entry name" value="POLYPROTEIN, PUTATIVE-RELATED"/>
    <property type="match status" value="1"/>
</dbReference>
<dbReference type="InterPro" id="IPR006564">
    <property type="entry name" value="Znf_PMZ"/>
</dbReference>
<reference evidence="7" key="1">
    <citation type="submission" date="2023-03" db="EMBL/GenBank/DDBJ databases">
        <title>Chromosome-scale reference genome and RAD-based genetic map of yellow starthistle (Centaurea solstitialis) reveal putative structural variation and QTLs associated with invader traits.</title>
        <authorList>
            <person name="Reatini B."/>
            <person name="Cang F.A."/>
            <person name="Jiang Q."/>
            <person name="Mckibben M.T.W."/>
            <person name="Barker M.S."/>
            <person name="Rieseberg L.H."/>
            <person name="Dlugosch K.M."/>
        </authorList>
    </citation>
    <scope>NUCLEOTIDE SEQUENCE</scope>
    <source>
        <strain evidence="7">CAN-66</strain>
        <tissue evidence="7">Leaf</tissue>
    </source>
</reference>
<dbReference type="Pfam" id="PF04434">
    <property type="entry name" value="SWIM"/>
    <property type="match status" value="1"/>
</dbReference>
<dbReference type="InterPro" id="IPR007527">
    <property type="entry name" value="Znf_SWIM"/>
</dbReference>
<accession>A0AA38SFG1</accession>
<dbReference type="SMART" id="SM00575">
    <property type="entry name" value="ZnF_PMZ"/>
    <property type="match status" value="1"/>
</dbReference>
<feature type="region of interest" description="Disordered" evidence="5">
    <location>
        <begin position="840"/>
        <end position="866"/>
    </location>
</feature>
<dbReference type="PROSITE" id="PS50966">
    <property type="entry name" value="ZF_SWIM"/>
    <property type="match status" value="1"/>
</dbReference>
<dbReference type="InterPro" id="IPR018289">
    <property type="entry name" value="MULE_transposase_dom"/>
</dbReference>